<evidence type="ECO:0000313" key="3">
    <source>
        <dbReference type="EMBL" id="CAJ0585748.1"/>
    </source>
</evidence>
<dbReference type="InterPro" id="IPR009030">
    <property type="entry name" value="Growth_fac_rcpt_cys_sf"/>
</dbReference>
<evidence type="ECO:0000256" key="2">
    <source>
        <dbReference type="SAM" id="SignalP"/>
    </source>
</evidence>
<feature type="compositionally biased region" description="Low complexity" evidence="1">
    <location>
        <begin position="51"/>
        <end position="66"/>
    </location>
</feature>
<dbReference type="CDD" id="cd00064">
    <property type="entry name" value="FU"/>
    <property type="match status" value="1"/>
</dbReference>
<protein>
    <submittedName>
        <fullName evidence="3">Uncharacterized protein</fullName>
    </submittedName>
</protein>
<dbReference type="SUPFAM" id="SSF57184">
    <property type="entry name" value="Growth factor receptor domain"/>
    <property type="match status" value="1"/>
</dbReference>
<feature type="chain" id="PRO_5041356463" evidence="2">
    <location>
        <begin position="23"/>
        <end position="181"/>
    </location>
</feature>
<feature type="non-terminal residue" evidence="3">
    <location>
        <position position="1"/>
    </location>
</feature>
<feature type="signal peptide" evidence="2">
    <location>
        <begin position="1"/>
        <end position="22"/>
    </location>
</feature>
<name>A0AA36DEF5_9BILA</name>
<sequence>MGEKLVRFLGFILLLGFALISGEEPTDFDPGLSGIAAGNATTPRNMTASANTTTPVNTTTTTTTKKPTTLSPDVIELLREHCANQVSNKVVMPFDQPLIDSCFWADPKDTNCDACTICWHPFIDDSQSERSVHCLPALDWPSHCKGNVYYVTWFGRLACGLCHENCSECYGPGPDDCDACR</sequence>
<keyword evidence="2" id="KW-0732">Signal</keyword>
<organism evidence="3 4">
    <name type="scientific">Mesorhabditis spiculigera</name>
    <dbReference type="NCBI Taxonomy" id="96644"/>
    <lineage>
        <taxon>Eukaryota</taxon>
        <taxon>Metazoa</taxon>
        <taxon>Ecdysozoa</taxon>
        <taxon>Nematoda</taxon>
        <taxon>Chromadorea</taxon>
        <taxon>Rhabditida</taxon>
        <taxon>Rhabditina</taxon>
        <taxon>Rhabditomorpha</taxon>
        <taxon>Rhabditoidea</taxon>
        <taxon>Rhabditidae</taxon>
        <taxon>Mesorhabditinae</taxon>
        <taxon>Mesorhabditis</taxon>
    </lineage>
</organism>
<feature type="region of interest" description="Disordered" evidence="1">
    <location>
        <begin position="43"/>
        <end position="66"/>
    </location>
</feature>
<keyword evidence="4" id="KW-1185">Reference proteome</keyword>
<reference evidence="3" key="1">
    <citation type="submission" date="2023-06" db="EMBL/GenBank/DDBJ databases">
        <authorList>
            <person name="Delattre M."/>
        </authorList>
    </citation>
    <scope>NUCLEOTIDE SEQUENCE</scope>
    <source>
        <strain evidence="3">AF72</strain>
    </source>
</reference>
<evidence type="ECO:0000256" key="1">
    <source>
        <dbReference type="SAM" id="MobiDB-lite"/>
    </source>
</evidence>
<dbReference type="Proteomes" id="UP001177023">
    <property type="component" value="Unassembled WGS sequence"/>
</dbReference>
<accession>A0AA36DEF5</accession>
<dbReference type="EMBL" id="CATQJA010002706">
    <property type="protein sequence ID" value="CAJ0585748.1"/>
    <property type="molecule type" value="Genomic_DNA"/>
</dbReference>
<proteinExistence type="predicted"/>
<gene>
    <name evidence="3" type="ORF">MSPICULIGERA_LOCUS23759</name>
</gene>
<comment type="caution">
    <text evidence="3">The sequence shown here is derived from an EMBL/GenBank/DDBJ whole genome shotgun (WGS) entry which is preliminary data.</text>
</comment>
<dbReference type="AlphaFoldDB" id="A0AA36DEF5"/>
<dbReference type="InterPro" id="IPR006212">
    <property type="entry name" value="Furin_repeat"/>
</dbReference>
<evidence type="ECO:0000313" key="4">
    <source>
        <dbReference type="Proteomes" id="UP001177023"/>
    </source>
</evidence>